<protein>
    <submittedName>
        <fullName evidence="1">Uncharacterized protein</fullName>
    </submittedName>
</protein>
<dbReference type="AlphaFoldDB" id="A0A0E9P765"/>
<sequence>MKSLLKVGANKALFRISWGASLLEDLYLLLTHKRI</sequence>
<proteinExistence type="predicted"/>
<evidence type="ECO:0000313" key="1">
    <source>
        <dbReference type="EMBL" id="JAG99869.1"/>
    </source>
</evidence>
<dbReference type="EMBL" id="GBXM01108707">
    <property type="protein sequence ID" value="JAG99869.1"/>
    <property type="molecule type" value="Transcribed_RNA"/>
</dbReference>
<reference evidence="1" key="2">
    <citation type="journal article" date="2015" name="Fish Shellfish Immunol.">
        <title>Early steps in the European eel (Anguilla anguilla)-Vibrio vulnificus interaction in the gills: Role of the RtxA13 toxin.</title>
        <authorList>
            <person name="Callol A."/>
            <person name="Pajuelo D."/>
            <person name="Ebbesson L."/>
            <person name="Teles M."/>
            <person name="MacKenzie S."/>
            <person name="Amaro C."/>
        </authorList>
    </citation>
    <scope>NUCLEOTIDE SEQUENCE</scope>
</reference>
<organism evidence="1">
    <name type="scientific">Anguilla anguilla</name>
    <name type="common">European freshwater eel</name>
    <name type="synonym">Muraena anguilla</name>
    <dbReference type="NCBI Taxonomy" id="7936"/>
    <lineage>
        <taxon>Eukaryota</taxon>
        <taxon>Metazoa</taxon>
        <taxon>Chordata</taxon>
        <taxon>Craniata</taxon>
        <taxon>Vertebrata</taxon>
        <taxon>Euteleostomi</taxon>
        <taxon>Actinopterygii</taxon>
        <taxon>Neopterygii</taxon>
        <taxon>Teleostei</taxon>
        <taxon>Anguilliformes</taxon>
        <taxon>Anguillidae</taxon>
        <taxon>Anguilla</taxon>
    </lineage>
</organism>
<name>A0A0E9P765_ANGAN</name>
<accession>A0A0E9P765</accession>
<reference evidence="1" key="1">
    <citation type="submission" date="2014-11" db="EMBL/GenBank/DDBJ databases">
        <authorList>
            <person name="Amaro Gonzalez C."/>
        </authorList>
    </citation>
    <scope>NUCLEOTIDE SEQUENCE</scope>
</reference>